<feature type="compositionally biased region" description="Pro residues" evidence="1">
    <location>
        <begin position="495"/>
        <end position="512"/>
    </location>
</feature>
<dbReference type="RefSeq" id="XP_067919150.1">
    <property type="nucleotide sequence ID" value="XM_068068876.1"/>
</dbReference>
<evidence type="ECO:0000313" key="3">
    <source>
        <dbReference type="Proteomes" id="UP000221165"/>
    </source>
</evidence>
<feature type="compositionally biased region" description="Low complexity" evidence="1">
    <location>
        <begin position="674"/>
        <end position="685"/>
    </location>
</feature>
<dbReference type="EMBL" id="MIGC01004992">
    <property type="protein sequence ID" value="PHJ17429.1"/>
    <property type="molecule type" value="Genomic_DNA"/>
</dbReference>
<protein>
    <submittedName>
        <fullName evidence="2">Uncharacterized protein</fullName>
    </submittedName>
</protein>
<feature type="region of interest" description="Disordered" evidence="1">
    <location>
        <begin position="727"/>
        <end position="766"/>
    </location>
</feature>
<feature type="compositionally biased region" description="Polar residues" evidence="1">
    <location>
        <begin position="236"/>
        <end position="251"/>
    </location>
</feature>
<accession>A0A2C6KJX9</accession>
<comment type="caution">
    <text evidence="2">The sequence shown here is derived from an EMBL/GenBank/DDBJ whole genome shotgun (WGS) entry which is preliminary data.</text>
</comment>
<feature type="compositionally biased region" description="Low complexity" evidence="1">
    <location>
        <begin position="482"/>
        <end position="494"/>
    </location>
</feature>
<sequence length="911" mass="95643">MMTLPQGGSILSSPVMRPSAPFYRVRMANLPCLPSKSRVAFTVLVLFAASTVLPVLRLNLARASDPPTETPHEAVTVNELNQTAADNLKNEQAVLDKAVPVETGGDSSEGKTGTTTTSGVGEAPEPTDASVPTGDLLPNPVSEATGDKSFGDSDKAPLGSSPASSDLVQKQPGKSKPVAETPLSAPGMTAEEAGDRPPASQQVRPSVRPAEANMSATRPAIPDKSTDQAILPPSGTPSSNSTDRVVSPSTSDVEKESSAVAAPFPGGFQGVASVQTSDTVQEAISIASNDAEAALQQLLTPEQQEQLAPEYLKALRSYLHTLRPDERGQLLYYDAFIKANNGIPPEPMPSFPVTSPPAAVESAPATNSQDPQNTIIPRTASEGYPLFSNAGIGSNVQQLSPEKTPEAFNFTPGGRLTASAAATPQETPSNVPWMEMGYPRQQTSDPAATSNSQYSAPPLSSTPIAPFMPPSSEMPGSFPMMTTPLSTPSLASPSYFPPPGTAPQIPVPPSLTAPPTDVQQGPDPPTPSFLQPLQLQPLVPLQLPAPATLLNSVSRSTAYHTASLAGTPGSLLAPLTGVVDGVLRAATAGVVEPAVINANAILNNANQISARVQEGSDQASQFLDEFTAYRHSHPDDPIAKLVNVFEDAATGLSAASHNSRASTGSTNIEGQGAGKTSSSSDSLSGTFGGKNIKATEILLDNPISTSQNTASNLDTDTGVSYKLTSKSNPFDMSGFSSSSETHHSSDRKSHKKSDGESSSQDPKDIVTNVLGTGFDIAYDVISRHQQKQQQERQERKIRSHLEQEVLKQQQQQYPYQFPMNTATYPRTSVTPGAGLPYPPYTQAAPMYQSGMYASSHPQQQQQQGFLPPAVAAPRSEIAPLPSYSEGGFLTAYPLQASTSVPYASYPGSATW</sequence>
<feature type="compositionally biased region" description="Low complexity" evidence="1">
    <location>
        <begin position="102"/>
        <end position="122"/>
    </location>
</feature>
<feature type="compositionally biased region" description="Basic and acidic residues" evidence="1">
    <location>
        <begin position="740"/>
        <end position="755"/>
    </location>
</feature>
<feature type="compositionally biased region" description="Polar residues" evidence="1">
    <location>
        <begin position="654"/>
        <end position="669"/>
    </location>
</feature>
<keyword evidence="3" id="KW-1185">Reference proteome</keyword>
<dbReference type="OrthoDB" id="10331943at2759"/>
<feature type="region of interest" description="Disordered" evidence="1">
    <location>
        <begin position="413"/>
        <end position="527"/>
    </location>
</feature>
<feature type="compositionally biased region" description="Polar residues" evidence="1">
    <location>
        <begin position="420"/>
        <end position="430"/>
    </location>
</feature>
<reference evidence="2 3" key="1">
    <citation type="journal article" date="2017" name="Int. J. Parasitol.">
        <title>The genome of the protozoan parasite Cystoisospora suis and a reverse vaccinology approach to identify vaccine candidates.</title>
        <authorList>
            <person name="Palmieri N."/>
            <person name="Shrestha A."/>
            <person name="Ruttkowski B."/>
            <person name="Beck T."/>
            <person name="Vogl C."/>
            <person name="Tomley F."/>
            <person name="Blake D.P."/>
            <person name="Joachim A."/>
        </authorList>
    </citation>
    <scope>NUCLEOTIDE SEQUENCE [LARGE SCALE GENOMIC DNA]</scope>
    <source>
        <strain evidence="2 3">Wien I</strain>
    </source>
</reference>
<proteinExistence type="predicted"/>
<dbReference type="GeneID" id="94432087"/>
<feature type="region of interest" description="Disordered" evidence="1">
    <location>
        <begin position="352"/>
        <end position="373"/>
    </location>
</feature>
<feature type="compositionally biased region" description="Basic and acidic residues" evidence="1">
    <location>
        <begin position="145"/>
        <end position="155"/>
    </location>
</feature>
<feature type="region of interest" description="Disordered" evidence="1">
    <location>
        <begin position="99"/>
        <end position="266"/>
    </location>
</feature>
<dbReference type="AlphaFoldDB" id="A0A2C6KJX9"/>
<dbReference type="VEuPathDB" id="ToxoDB:CSUI_008751"/>
<organism evidence="2 3">
    <name type="scientific">Cystoisospora suis</name>
    <dbReference type="NCBI Taxonomy" id="483139"/>
    <lineage>
        <taxon>Eukaryota</taxon>
        <taxon>Sar</taxon>
        <taxon>Alveolata</taxon>
        <taxon>Apicomplexa</taxon>
        <taxon>Conoidasida</taxon>
        <taxon>Coccidia</taxon>
        <taxon>Eucoccidiorida</taxon>
        <taxon>Eimeriorina</taxon>
        <taxon>Sarcocystidae</taxon>
        <taxon>Cystoisospora</taxon>
    </lineage>
</organism>
<name>A0A2C6KJX9_9APIC</name>
<dbReference type="Proteomes" id="UP000221165">
    <property type="component" value="Unassembled WGS sequence"/>
</dbReference>
<evidence type="ECO:0000256" key="1">
    <source>
        <dbReference type="SAM" id="MobiDB-lite"/>
    </source>
</evidence>
<gene>
    <name evidence="2" type="ORF">CSUI_008751</name>
</gene>
<feature type="compositionally biased region" description="Polar residues" evidence="1">
    <location>
        <begin position="364"/>
        <end position="373"/>
    </location>
</feature>
<feature type="compositionally biased region" description="Polar residues" evidence="1">
    <location>
        <begin position="440"/>
        <end position="463"/>
    </location>
</feature>
<feature type="region of interest" description="Disordered" evidence="1">
    <location>
        <begin position="654"/>
        <end position="686"/>
    </location>
</feature>
<evidence type="ECO:0000313" key="2">
    <source>
        <dbReference type="EMBL" id="PHJ17429.1"/>
    </source>
</evidence>